<proteinExistence type="predicted"/>
<keyword evidence="3" id="KW-1003">Cell membrane</keyword>
<comment type="subcellular location">
    <subcellularLocation>
        <location evidence="1">Cell membrane</location>
        <topology evidence="1">Multi-pass membrane protein</topology>
    </subcellularLocation>
</comment>
<accession>A0A1H1ALW5</accession>
<feature type="transmembrane region" description="Helical" evidence="7">
    <location>
        <begin position="408"/>
        <end position="428"/>
    </location>
</feature>
<dbReference type="PANTHER" id="PTHR42718">
    <property type="entry name" value="MAJOR FACILITATOR SUPERFAMILY MULTIDRUG TRANSPORTER MFSC"/>
    <property type="match status" value="1"/>
</dbReference>
<feature type="transmembrane region" description="Helical" evidence="7">
    <location>
        <begin position="19"/>
        <end position="43"/>
    </location>
</feature>
<gene>
    <name evidence="9" type="ORF">SAMN04489764_0549</name>
</gene>
<keyword evidence="2" id="KW-0813">Transport</keyword>
<dbReference type="InterPro" id="IPR001958">
    <property type="entry name" value="Tet-R_TetA/multi-R_MdtG-like"/>
</dbReference>
<evidence type="ECO:0000256" key="5">
    <source>
        <dbReference type="ARBA" id="ARBA00022989"/>
    </source>
</evidence>
<feature type="transmembrane region" description="Helical" evidence="7">
    <location>
        <begin position="477"/>
        <end position="497"/>
    </location>
</feature>
<dbReference type="Proteomes" id="UP000217103">
    <property type="component" value="Unassembled WGS sequence"/>
</dbReference>
<feature type="transmembrane region" description="Helical" evidence="7">
    <location>
        <begin position="63"/>
        <end position="80"/>
    </location>
</feature>
<feature type="transmembrane region" description="Helical" evidence="7">
    <location>
        <begin position="112"/>
        <end position="133"/>
    </location>
</feature>
<dbReference type="InterPro" id="IPR011701">
    <property type="entry name" value="MFS"/>
</dbReference>
<evidence type="ECO:0000256" key="2">
    <source>
        <dbReference type="ARBA" id="ARBA00022448"/>
    </source>
</evidence>
<evidence type="ECO:0000256" key="3">
    <source>
        <dbReference type="ARBA" id="ARBA00022475"/>
    </source>
</evidence>
<feature type="transmembrane region" description="Helical" evidence="7">
    <location>
        <begin position="339"/>
        <end position="358"/>
    </location>
</feature>
<feature type="transmembrane region" description="Helical" evidence="7">
    <location>
        <begin position="145"/>
        <end position="165"/>
    </location>
</feature>
<keyword evidence="5 7" id="KW-1133">Transmembrane helix</keyword>
<dbReference type="EMBL" id="FNKK01000002">
    <property type="protein sequence ID" value="SDQ40491.1"/>
    <property type="molecule type" value="Genomic_DNA"/>
</dbReference>
<feature type="transmembrane region" description="Helical" evidence="7">
    <location>
        <begin position="364"/>
        <end position="387"/>
    </location>
</feature>
<evidence type="ECO:0000256" key="6">
    <source>
        <dbReference type="ARBA" id="ARBA00023136"/>
    </source>
</evidence>
<dbReference type="GO" id="GO:0022857">
    <property type="term" value="F:transmembrane transporter activity"/>
    <property type="evidence" value="ECO:0007669"/>
    <property type="project" value="InterPro"/>
</dbReference>
<dbReference type="SUPFAM" id="SSF103473">
    <property type="entry name" value="MFS general substrate transporter"/>
    <property type="match status" value="1"/>
</dbReference>
<name>A0A1H1ALW5_9ACTN</name>
<feature type="transmembrane region" description="Helical" evidence="7">
    <location>
        <begin position="310"/>
        <end position="332"/>
    </location>
</feature>
<dbReference type="PRINTS" id="PR01035">
    <property type="entry name" value="TCRTETA"/>
</dbReference>
<feature type="transmembrane region" description="Helical" evidence="7">
    <location>
        <begin position="87"/>
        <end position="106"/>
    </location>
</feature>
<dbReference type="RefSeq" id="WP_242659049.1">
    <property type="nucleotide sequence ID" value="NZ_FNKK01000002.1"/>
</dbReference>
<dbReference type="InterPro" id="IPR020846">
    <property type="entry name" value="MFS_dom"/>
</dbReference>
<keyword evidence="10" id="KW-1185">Reference proteome</keyword>
<dbReference type="Gene3D" id="1.20.1250.20">
    <property type="entry name" value="MFS general substrate transporter like domains"/>
    <property type="match status" value="1"/>
</dbReference>
<organism evidence="9 10">
    <name type="scientific">Thermostaphylospora chromogena</name>
    <dbReference type="NCBI Taxonomy" id="35622"/>
    <lineage>
        <taxon>Bacteria</taxon>
        <taxon>Bacillati</taxon>
        <taxon>Actinomycetota</taxon>
        <taxon>Actinomycetes</taxon>
        <taxon>Streptosporangiales</taxon>
        <taxon>Thermomonosporaceae</taxon>
        <taxon>Thermostaphylospora</taxon>
    </lineage>
</organism>
<feature type="transmembrane region" description="Helical" evidence="7">
    <location>
        <begin position="233"/>
        <end position="253"/>
    </location>
</feature>
<evidence type="ECO:0000313" key="10">
    <source>
        <dbReference type="Proteomes" id="UP000217103"/>
    </source>
</evidence>
<reference evidence="9 10" key="1">
    <citation type="submission" date="2016-10" db="EMBL/GenBank/DDBJ databases">
        <authorList>
            <person name="de Groot N.N."/>
        </authorList>
    </citation>
    <scope>NUCLEOTIDE SEQUENCE [LARGE SCALE GENOMIC DNA]</scope>
    <source>
        <strain evidence="9 10">DSM 43794</strain>
    </source>
</reference>
<evidence type="ECO:0000256" key="1">
    <source>
        <dbReference type="ARBA" id="ARBA00004651"/>
    </source>
</evidence>
<dbReference type="InterPro" id="IPR036259">
    <property type="entry name" value="MFS_trans_sf"/>
</dbReference>
<keyword evidence="6 7" id="KW-0472">Membrane</keyword>
<dbReference type="Pfam" id="PF07690">
    <property type="entry name" value="MFS_1"/>
    <property type="match status" value="1"/>
</dbReference>
<dbReference type="CDD" id="cd17321">
    <property type="entry name" value="MFS_MMR_MDR_like"/>
    <property type="match status" value="1"/>
</dbReference>
<evidence type="ECO:0000259" key="8">
    <source>
        <dbReference type="PROSITE" id="PS50850"/>
    </source>
</evidence>
<sequence>MAATTSPAKSPLEAGRRAWAGLAVLALPMLLLAVDNSVLFLAVPHLSADLDPTPAQELWIMDVYGFMIAGFLITMGALGDRIGRRRLLLIGAAAFGAASVLAAFSISAEMLIAARAVLGIAGATLMPSSLALISTMFRNPRRRGLAIGIFMSCFMGGAAAGPLVGGLLLQWFWWGSVFLIGVPVMALLLATGPFLLPEHRGVGSARLDPVSVALSLAAILPVVYGLKEFAGGGAGWSAAVAVLAGTAFGVIFVRRQRRSADPLLDMSLFRTRAFGSTLGVLLAAMVLQGGFYLLVSQYLQLVEGFSPLQAGMWLVAPSLALVVGSLLSPVIARRAHPGTVIGGGLILSVPGFAVLAMAGDPVVFVAGMTVGFLGTAPIGALGMDMIVGAVPPERAGSASSVAETGGELGIALGIATLGSVGTAVYQAGMAGSLPPGTPPEAADTLAAAVAAAERMPGEAGVWLLEDAGRAFTAGLNVVAWIGAALSGVLAVLALAALRRVRPGGEEG</sequence>
<evidence type="ECO:0000313" key="9">
    <source>
        <dbReference type="EMBL" id="SDQ40491.1"/>
    </source>
</evidence>
<keyword evidence="4 7" id="KW-0812">Transmembrane</keyword>
<dbReference type="AlphaFoldDB" id="A0A1H1ALW5"/>
<evidence type="ECO:0000256" key="4">
    <source>
        <dbReference type="ARBA" id="ARBA00022692"/>
    </source>
</evidence>
<dbReference type="GO" id="GO:0005886">
    <property type="term" value="C:plasma membrane"/>
    <property type="evidence" value="ECO:0007669"/>
    <property type="project" value="UniProtKB-SubCell"/>
</dbReference>
<feature type="transmembrane region" description="Helical" evidence="7">
    <location>
        <begin position="171"/>
        <end position="195"/>
    </location>
</feature>
<feature type="domain" description="Major facilitator superfamily (MFS) profile" evidence="8">
    <location>
        <begin position="21"/>
        <end position="501"/>
    </location>
</feature>
<protein>
    <submittedName>
        <fullName evidence="9">MFS transporter, DHA2 family, multidrug resistance protein</fullName>
    </submittedName>
</protein>
<dbReference type="PROSITE" id="PS50850">
    <property type="entry name" value="MFS"/>
    <property type="match status" value="1"/>
</dbReference>
<evidence type="ECO:0000256" key="7">
    <source>
        <dbReference type="SAM" id="Phobius"/>
    </source>
</evidence>
<feature type="transmembrane region" description="Helical" evidence="7">
    <location>
        <begin position="207"/>
        <end position="227"/>
    </location>
</feature>
<feature type="transmembrane region" description="Helical" evidence="7">
    <location>
        <begin position="273"/>
        <end position="295"/>
    </location>
</feature>
<dbReference type="Gene3D" id="1.20.1720.10">
    <property type="entry name" value="Multidrug resistance protein D"/>
    <property type="match status" value="1"/>
</dbReference>
<dbReference type="PANTHER" id="PTHR42718:SF47">
    <property type="entry name" value="METHYL VIOLOGEN RESISTANCE PROTEIN SMVA"/>
    <property type="match status" value="1"/>
</dbReference>